<name>A0ABV2ARN4_9EUKA</name>
<gene>
    <name evidence="1" type="ORF">MHBO_003832</name>
</gene>
<protein>
    <submittedName>
        <fullName evidence="1">Uncharacterized protein</fullName>
    </submittedName>
</protein>
<dbReference type="Proteomes" id="UP001439008">
    <property type="component" value="Unassembled WGS sequence"/>
</dbReference>
<evidence type="ECO:0000313" key="1">
    <source>
        <dbReference type="EMBL" id="MES1922324.1"/>
    </source>
</evidence>
<sequence>MPSGKKCFDDEKLENNPEEKAKFEKRCEKFQLKREHTKFKDILSKATLKDLFRQLPSSLKRGSSDLENIVADLSHEEITASNKSYVIQDFRDNSISIDRARHAIDVAEHEEEDRVFRLVHDKINDRQSYKKIKDFKKRLELDESDRYYDNTPFCRTREDVRTENQRIHDEVESLKDEFSRPKMVTRSEKLKNEFFKDNYLCEPKKSVYLDAAGLSFLYWFCANCKVHFQKEKLSCPICRVFLFLLFRKILFFAKLQIFLN</sequence>
<dbReference type="EMBL" id="JBDODL010002588">
    <property type="protein sequence ID" value="MES1922324.1"/>
    <property type="molecule type" value="Genomic_DNA"/>
</dbReference>
<organism evidence="1 2">
    <name type="scientific">Bonamia ostreae</name>
    <dbReference type="NCBI Taxonomy" id="126728"/>
    <lineage>
        <taxon>Eukaryota</taxon>
        <taxon>Sar</taxon>
        <taxon>Rhizaria</taxon>
        <taxon>Endomyxa</taxon>
        <taxon>Ascetosporea</taxon>
        <taxon>Haplosporida</taxon>
        <taxon>Bonamia</taxon>
    </lineage>
</organism>
<comment type="caution">
    <text evidence="1">The sequence shown here is derived from an EMBL/GenBank/DDBJ whole genome shotgun (WGS) entry which is preliminary data.</text>
</comment>
<accession>A0ABV2ARN4</accession>
<proteinExistence type="predicted"/>
<reference evidence="1 2" key="1">
    <citation type="journal article" date="2024" name="BMC Biol.">
        <title>Comparative genomics of Ascetosporea gives new insight into the evolutionary basis for animal parasitism in Rhizaria.</title>
        <authorList>
            <person name="Hiltunen Thoren M."/>
            <person name="Onut-Brannstrom I."/>
            <person name="Alfjorden A."/>
            <person name="Peckova H."/>
            <person name="Swords F."/>
            <person name="Hooper C."/>
            <person name="Holzer A.S."/>
            <person name="Bass D."/>
            <person name="Burki F."/>
        </authorList>
    </citation>
    <scope>NUCLEOTIDE SEQUENCE [LARGE SCALE GENOMIC DNA]</scope>
    <source>
        <strain evidence="1">20-A016</strain>
    </source>
</reference>
<evidence type="ECO:0000313" key="2">
    <source>
        <dbReference type="Proteomes" id="UP001439008"/>
    </source>
</evidence>
<keyword evidence="2" id="KW-1185">Reference proteome</keyword>